<name>A0A7S3FEB1_9VIRI</name>
<organism evidence="2">
    <name type="scientific">Prasinoderma singulare</name>
    <dbReference type="NCBI Taxonomy" id="676789"/>
    <lineage>
        <taxon>Eukaryota</taxon>
        <taxon>Viridiplantae</taxon>
        <taxon>Prasinodermophyta</taxon>
        <taxon>Prasinodermophyceae</taxon>
        <taxon>Prasinodermales</taxon>
        <taxon>Prasinodermaceae</taxon>
        <taxon>Prasinoderma</taxon>
    </lineage>
</organism>
<dbReference type="GO" id="GO:0045037">
    <property type="term" value="P:protein import into chloroplast stroma"/>
    <property type="evidence" value="ECO:0007669"/>
    <property type="project" value="TreeGrafter"/>
</dbReference>
<dbReference type="InterPro" id="IPR037471">
    <property type="entry name" value="TIC56"/>
</dbReference>
<accession>A0A7S3FEB1</accession>
<gene>
    <name evidence="2" type="ORF">PSIN1315_LOCUS9031</name>
</gene>
<dbReference type="PANTHER" id="PTHR37755">
    <property type="entry name" value="PROTEIN TIC 56, CHLOROPLASTIC"/>
    <property type="match status" value="1"/>
</dbReference>
<evidence type="ECO:0000313" key="2">
    <source>
        <dbReference type="EMBL" id="CAE0142783.1"/>
    </source>
</evidence>
<protein>
    <recommendedName>
        <fullName evidence="1">GYF domain-containing protein</fullName>
    </recommendedName>
</protein>
<reference evidence="2" key="1">
    <citation type="submission" date="2021-01" db="EMBL/GenBank/DDBJ databases">
        <authorList>
            <person name="Corre E."/>
            <person name="Pelletier E."/>
            <person name="Niang G."/>
            <person name="Scheremetjew M."/>
            <person name="Finn R."/>
            <person name="Kale V."/>
            <person name="Holt S."/>
            <person name="Cochrane G."/>
            <person name="Meng A."/>
            <person name="Brown T."/>
            <person name="Cohen L."/>
        </authorList>
    </citation>
    <scope>NUCLEOTIDE SEQUENCE</scope>
    <source>
        <strain evidence="2">RCC927</strain>
    </source>
</reference>
<dbReference type="AlphaFoldDB" id="A0A7S3FEB1"/>
<dbReference type="GO" id="GO:0009706">
    <property type="term" value="C:chloroplast inner membrane"/>
    <property type="evidence" value="ECO:0007669"/>
    <property type="project" value="TreeGrafter"/>
</dbReference>
<dbReference type="EMBL" id="HBHY01014080">
    <property type="protein sequence ID" value="CAE0142783.1"/>
    <property type="molecule type" value="Transcribed_RNA"/>
</dbReference>
<sequence>MSKVDRLQEKEDTKLLEDDNELLDDDYISGKIDRQYGRRQIPQLQWFYRDRESKPRGPMTIHDMRNCWIKGVIDEHTIVFADGYEEWAPVNKVQELQWCIKTPEVRIMSFVERMRQRAQGLAVPSKEERAAAVSSAQWKNGIVPPIFPTPAWERLQKKKAERRAAAQAAKAAKAAEAAANVAA</sequence>
<feature type="domain" description="GYF" evidence="1">
    <location>
        <begin position="46"/>
        <end position="96"/>
    </location>
</feature>
<dbReference type="InterPro" id="IPR025640">
    <property type="entry name" value="GYF_2"/>
</dbReference>
<evidence type="ECO:0000259" key="1">
    <source>
        <dbReference type="Pfam" id="PF14237"/>
    </source>
</evidence>
<dbReference type="PANTHER" id="PTHR37755:SF1">
    <property type="entry name" value="PROTEIN TIC 56, CHLOROPLASTIC"/>
    <property type="match status" value="1"/>
</dbReference>
<proteinExistence type="predicted"/>
<dbReference type="Pfam" id="PF14237">
    <property type="entry name" value="GYF_2"/>
    <property type="match status" value="1"/>
</dbReference>